<dbReference type="InterPro" id="IPR050955">
    <property type="entry name" value="Plant_Biomass_Hydrol_Est"/>
</dbReference>
<dbReference type="InterPro" id="IPR010126">
    <property type="entry name" value="Esterase_phb"/>
</dbReference>
<evidence type="ECO:0000256" key="1">
    <source>
        <dbReference type="ARBA" id="ARBA00022729"/>
    </source>
</evidence>
<comment type="caution">
    <text evidence="3">The sequence shown here is derived from an EMBL/GenBank/DDBJ whole genome shotgun (WGS) entry which is preliminary data.</text>
</comment>
<dbReference type="Gene3D" id="3.40.50.1820">
    <property type="entry name" value="alpha/beta hydrolase"/>
    <property type="match status" value="1"/>
</dbReference>
<dbReference type="Pfam" id="PF10503">
    <property type="entry name" value="Esterase_PHB"/>
    <property type="match status" value="1"/>
</dbReference>
<dbReference type="PANTHER" id="PTHR43037">
    <property type="entry name" value="UNNAMED PRODUCT-RELATED"/>
    <property type="match status" value="1"/>
</dbReference>
<sequence>MSRQLGIASTEMLGQAIDRPRALARRFGNAAGSRAYDLFVPSGYEGAPLPLVVMLHGCSQSSRDFAIGTGMDRLAEEQGFLVAYPDQPRSANIAKSWNWFRGEHQRRDRGEPSILAGLTCEIVSEFNIDPARVYVAGLSSGGAAAAVMAMTYPDIYAAVGIHSGLACGSAGSMSAALSAMRRGALLPPRQATRPVPTIVFHGDRDTTVALVNGEQAIAQAQPDVELNILTVEGRSVGGMAYTQTVLTEPGGMWASEQWILHGAGHAWAGGRPAGSYTDPTGPDASREMLRFFMSHAKGWRSARALTAFVDEPARTGS</sequence>
<keyword evidence="4" id="KW-1185">Reference proteome</keyword>
<proteinExistence type="predicted"/>
<evidence type="ECO:0008006" key="5">
    <source>
        <dbReference type="Google" id="ProtNLM"/>
    </source>
</evidence>
<dbReference type="SUPFAM" id="SSF53474">
    <property type="entry name" value="alpha/beta-Hydrolases"/>
    <property type="match status" value="2"/>
</dbReference>
<gene>
    <name evidence="3" type="ORF">GCM10007888_08640</name>
</gene>
<dbReference type="EMBL" id="BSPK01000010">
    <property type="protein sequence ID" value="GLS62483.1"/>
    <property type="molecule type" value="Genomic_DNA"/>
</dbReference>
<dbReference type="NCBIfam" id="TIGR01840">
    <property type="entry name" value="esterase_phb"/>
    <property type="match status" value="1"/>
</dbReference>
<name>A0ABQ6DCK7_9HYPH</name>
<evidence type="ECO:0000256" key="2">
    <source>
        <dbReference type="ARBA" id="ARBA00022801"/>
    </source>
</evidence>
<keyword evidence="1" id="KW-0732">Signal</keyword>
<organism evidence="3 4">
    <name type="scientific">Methylobacterium oxalidis</name>
    <dbReference type="NCBI Taxonomy" id="944322"/>
    <lineage>
        <taxon>Bacteria</taxon>
        <taxon>Pseudomonadati</taxon>
        <taxon>Pseudomonadota</taxon>
        <taxon>Alphaproteobacteria</taxon>
        <taxon>Hyphomicrobiales</taxon>
        <taxon>Methylobacteriaceae</taxon>
        <taxon>Methylobacterium</taxon>
    </lineage>
</organism>
<dbReference type="PANTHER" id="PTHR43037:SF1">
    <property type="entry name" value="BLL1128 PROTEIN"/>
    <property type="match status" value="1"/>
</dbReference>
<dbReference type="RefSeq" id="WP_238179994.1">
    <property type="nucleotide sequence ID" value="NZ_BPQW01000246.1"/>
</dbReference>
<dbReference type="InterPro" id="IPR029058">
    <property type="entry name" value="AB_hydrolase_fold"/>
</dbReference>
<dbReference type="Proteomes" id="UP001156856">
    <property type="component" value="Unassembled WGS sequence"/>
</dbReference>
<reference evidence="4" key="1">
    <citation type="journal article" date="2019" name="Int. J. Syst. Evol. Microbiol.">
        <title>The Global Catalogue of Microorganisms (GCM) 10K type strain sequencing project: providing services to taxonomists for standard genome sequencing and annotation.</title>
        <authorList>
            <consortium name="The Broad Institute Genomics Platform"/>
            <consortium name="The Broad Institute Genome Sequencing Center for Infectious Disease"/>
            <person name="Wu L."/>
            <person name="Ma J."/>
        </authorList>
    </citation>
    <scope>NUCLEOTIDE SEQUENCE [LARGE SCALE GENOMIC DNA]</scope>
    <source>
        <strain evidence="4">NBRC 107715</strain>
    </source>
</reference>
<protein>
    <recommendedName>
        <fullName evidence="5">Esterase</fullName>
    </recommendedName>
</protein>
<evidence type="ECO:0000313" key="3">
    <source>
        <dbReference type="EMBL" id="GLS62483.1"/>
    </source>
</evidence>
<keyword evidence="2" id="KW-0378">Hydrolase</keyword>
<accession>A0ABQ6DCK7</accession>
<evidence type="ECO:0000313" key="4">
    <source>
        <dbReference type="Proteomes" id="UP001156856"/>
    </source>
</evidence>